<feature type="region of interest" description="Disordered" evidence="1">
    <location>
        <begin position="62"/>
        <end position="106"/>
    </location>
</feature>
<evidence type="ECO:0000256" key="1">
    <source>
        <dbReference type="SAM" id="MobiDB-lite"/>
    </source>
</evidence>
<gene>
    <name evidence="2" type="ordered locus">AALP_Aa8g250100</name>
</gene>
<protein>
    <submittedName>
        <fullName evidence="2">Uncharacterized protein</fullName>
    </submittedName>
</protein>
<name>A0A087G999_ARAAL</name>
<organism evidence="2 3">
    <name type="scientific">Arabis alpina</name>
    <name type="common">Alpine rock-cress</name>
    <dbReference type="NCBI Taxonomy" id="50452"/>
    <lineage>
        <taxon>Eukaryota</taxon>
        <taxon>Viridiplantae</taxon>
        <taxon>Streptophyta</taxon>
        <taxon>Embryophyta</taxon>
        <taxon>Tracheophyta</taxon>
        <taxon>Spermatophyta</taxon>
        <taxon>Magnoliopsida</taxon>
        <taxon>eudicotyledons</taxon>
        <taxon>Gunneridae</taxon>
        <taxon>Pentapetalae</taxon>
        <taxon>rosids</taxon>
        <taxon>malvids</taxon>
        <taxon>Brassicales</taxon>
        <taxon>Brassicaceae</taxon>
        <taxon>Arabideae</taxon>
        <taxon>Arabis</taxon>
    </lineage>
</organism>
<keyword evidence="3" id="KW-1185">Reference proteome</keyword>
<dbReference type="AlphaFoldDB" id="A0A087G999"/>
<sequence length="138" mass="15340">MLLILETPAGFTRRTISPIGDDIVQSRRRQCSNGFLPPSTGLVSQVRRLSLNDITPIHRVLIESPTSSSPLPEPPDLLPLEPREPSPPPKPPYPPDPPLKSPSSEFNNLPRFSLSSLSKSVRHQIWFPFEIPKVGYAT</sequence>
<reference evidence="3" key="1">
    <citation type="journal article" date="2015" name="Nat. Plants">
        <title>Genome expansion of Arabis alpina linked with retrotransposition and reduced symmetric DNA methylation.</title>
        <authorList>
            <person name="Willing E.M."/>
            <person name="Rawat V."/>
            <person name="Mandakova T."/>
            <person name="Maumus F."/>
            <person name="James G.V."/>
            <person name="Nordstroem K.J."/>
            <person name="Becker C."/>
            <person name="Warthmann N."/>
            <person name="Chica C."/>
            <person name="Szarzynska B."/>
            <person name="Zytnicki M."/>
            <person name="Albani M.C."/>
            <person name="Kiefer C."/>
            <person name="Bergonzi S."/>
            <person name="Castaings L."/>
            <person name="Mateos J.L."/>
            <person name="Berns M.C."/>
            <person name="Bujdoso N."/>
            <person name="Piofczyk T."/>
            <person name="de Lorenzo L."/>
            <person name="Barrero-Sicilia C."/>
            <person name="Mateos I."/>
            <person name="Piednoel M."/>
            <person name="Hagmann J."/>
            <person name="Chen-Min-Tao R."/>
            <person name="Iglesias-Fernandez R."/>
            <person name="Schuster S.C."/>
            <person name="Alonso-Blanco C."/>
            <person name="Roudier F."/>
            <person name="Carbonero P."/>
            <person name="Paz-Ares J."/>
            <person name="Davis S.J."/>
            <person name="Pecinka A."/>
            <person name="Quesneville H."/>
            <person name="Colot V."/>
            <person name="Lysak M.A."/>
            <person name="Weigel D."/>
            <person name="Coupland G."/>
            <person name="Schneeberger K."/>
        </authorList>
    </citation>
    <scope>NUCLEOTIDE SEQUENCE [LARGE SCALE GENOMIC DNA]</scope>
    <source>
        <strain evidence="3">cv. Pajares</strain>
    </source>
</reference>
<dbReference type="Proteomes" id="UP000029120">
    <property type="component" value="Chromosome 8"/>
</dbReference>
<dbReference type="EMBL" id="CM002876">
    <property type="protein sequence ID" value="KFK26451.1"/>
    <property type="molecule type" value="Genomic_DNA"/>
</dbReference>
<proteinExistence type="predicted"/>
<evidence type="ECO:0000313" key="2">
    <source>
        <dbReference type="EMBL" id="KFK26451.1"/>
    </source>
</evidence>
<evidence type="ECO:0000313" key="3">
    <source>
        <dbReference type="Proteomes" id="UP000029120"/>
    </source>
</evidence>
<feature type="compositionally biased region" description="Pro residues" evidence="1">
    <location>
        <begin position="85"/>
        <end position="100"/>
    </location>
</feature>
<accession>A0A087G999</accession>
<dbReference type="Gramene" id="KFK26451">
    <property type="protein sequence ID" value="KFK26451"/>
    <property type="gene ID" value="AALP_AA8G250100"/>
</dbReference>